<evidence type="ECO:0000313" key="2">
    <source>
        <dbReference type="Proteomes" id="UP001057402"/>
    </source>
</evidence>
<gene>
    <name evidence="1" type="ORF">MLD38_029760</name>
</gene>
<evidence type="ECO:0000313" key="1">
    <source>
        <dbReference type="EMBL" id="KAI4331583.1"/>
    </source>
</evidence>
<sequence>MSAQFWKLLSMSAQFLMILSKDLTLVADDFEKPRTSFFNSPPWVMVALAFPSLEVLSPKQRSQGLMPVVQPLFGSLISGNAYDWTALCGSEEQNHSYLPSLAKFDTVACWAFCDLEPIYTYEGTYDINTLVTGREVTGLASFKPAVSSMRNRL</sequence>
<reference evidence="2" key="1">
    <citation type="journal article" date="2023" name="Front. Plant Sci.">
        <title>Chromosomal-level genome assembly of Melastoma candidum provides insights into trichome evolution.</title>
        <authorList>
            <person name="Zhong Y."/>
            <person name="Wu W."/>
            <person name="Sun C."/>
            <person name="Zou P."/>
            <person name="Liu Y."/>
            <person name="Dai S."/>
            <person name="Zhou R."/>
        </authorList>
    </citation>
    <scope>NUCLEOTIDE SEQUENCE [LARGE SCALE GENOMIC DNA]</scope>
</reference>
<protein>
    <submittedName>
        <fullName evidence="1">Uncharacterized protein</fullName>
    </submittedName>
</protein>
<dbReference type="EMBL" id="CM042887">
    <property type="protein sequence ID" value="KAI4331583.1"/>
    <property type="molecule type" value="Genomic_DNA"/>
</dbReference>
<comment type="caution">
    <text evidence="1">The sequence shown here is derived from an EMBL/GenBank/DDBJ whole genome shotgun (WGS) entry which is preliminary data.</text>
</comment>
<name>A0ACB9N543_9MYRT</name>
<dbReference type="Proteomes" id="UP001057402">
    <property type="component" value="Chromosome 8"/>
</dbReference>
<accession>A0ACB9N543</accession>
<organism evidence="1 2">
    <name type="scientific">Melastoma candidum</name>
    <dbReference type="NCBI Taxonomy" id="119954"/>
    <lineage>
        <taxon>Eukaryota</taxon>
        <taxon>Viridiplantae</taxon>
        <taxon>Streptophyta</taxon>
        <taxon>Embryophyta</taxon>
        <taxon>Tracheophyta</taxon>
        <taxon>Spermatophyta</taxon>
        <taxon>Magnoliopsida</taxon>
        <taxon>eudicotyledons</taxon>
        <taxon>Gunneridae</taxon>
        <taxon>Pentapetalae</taxon>
        <taxon>rosids</taxon>
        <taxon>malvids</taxon>
        <taxon>Myrtales</taxon>
        <taxon>Melastomataceae</taxon>
        <taxon>Melastomatoideae</taxon>
        <taxon>Melastomateae</taxon>
        <taxon>Melastoma</taxon>
    </lineage>
</organism>
<proteinExistence type="predicted"/>
<keyword evidence="2" id="KW-1185">Reference proteome</keyword>